<evidence type="ECO:0000256" key="1">
    <source>
        <dbReference type="ARBA" id="ARBA00023002"/>
    </source>
</evidence>
<dbReference type="InterPro" id="IPR036291">
    <property type="entry name" value="NAD(P)-bd_dom_sf"/>
</dbReference>
<protein>
    <submittedName>
        <fullName evidence="4">Putative dehydrogenase</fullName>
    </submittedName>
</protein>
<dbReference type="Proteomes" id="UP000244240">
    <property type="component" value="Unassembled WGS sequence"/>
</dbReference>
<sequence length="329" mass="36040">MGAGNIARRYHIKGYVTSSEADIVAVTDIVKDVAEQAASEYGITKVYDDFQELLQDDTIDAISICVPNQFHAPITIAALEAGKHVLVEKPVALNLGEAYAMREAAQKNNAIVMVEYPMRFDSGYLKAKRLIDEGYLGDIVLVKGTWCHGGPEMYTKGKWFFSKELAGGGSLIDLGVHSIDILRWLIGDIKDVTGFCSTLTKSIKVEDNAIISLQFKNGTLGLVDTSWSVRSVQVRTEIYGTKGRLLLQDSPVTSIEADFADDLHGKLIIAHTKDTGDNDPHVKCVRHFVRCIAEGMKPDTATLDDGIAALEVIMNVYENNYATKKGNPV</sequence>
<reference evidence="4 5" key="1">
    <citation type="submission" date="2018-04" db="EMBL/GenBank/DDBJ databases">
        <title>Genomic Encyclopedia of Archaeal and Bacterial Type Strains, Phase II (KMG-II): from individual species to whole genera.</title>
        <authorList>
            <person name="Goeker M."/>
        </authorList>
    </citation>
    <scope>NUCLEOTIDE SEQUENCE [LARGE SCALE GENOMIC DNA]</scope>
    <source>
        <strain evidence="4 5">DSM 45787</strain>
    </source>
</reference>
<feature type="domain" description="Gfo/Idh/MocA-like oxidoreductase N-terminal" evidence="2">
    <location>
        <begin position="2"/>
        <end position="116"/>
    </location>
</feature>
<dbReference type="PANTHER" id="PTHR43818:SF11">
    <property type="entry name" value="BCDNA.GH03377"/>
    <property type="match status" value="1"/>
</dbReference>
<dbReference type="InterPro" id="IPR000683">
    <property type="entry name" value="Gfo/Idh/MocA-like_OxRdtase_N"/>
</dbReference>
<evidence type="ECO:0000313" key="5">
    <source>
        <dbReference type="Proteomes" id="UP000244240"/>
    </source>
</evidence>
<evidence type="ECO:0000313" key="4">
    <source>
        <dbReference type="EMBL" id="PTX47669.1"/>
    </source>
</evidence>
<dbReference type="InterPro" id="IPR050463">
    <property type="entry name" value="Gfo/Idh/MocA_oxidrdct_glycsds"/>
</dbReference>
<gene>
    <name evidence="4" type="ORF">C8P63_1505</name>
</gene>
<accession>A0A2T6AV33</accession>
<evidence type="ECO:0000259" key="3">
    <source>
        <dbReference type="Pfam" id="PF22725"/>
    </source>
</evidence>
<dbReference type="Pfam" id="PF22725">
    <property type="entry name" value="GFO_IDH_MocA_C3"/>
    <property type="match status" value="1"/>
</dbReference>
<dbReference type="EMBL" id="QBKR01000050">
    <property type="protein sequence ID" value="PTX47669.1"/>
    <property type="molecule type" value="Genomic_DNA"/>
</dbReference>
<comment type="caution">
    <text evidence="4">The sequence shown here is derived from an EMBL/GenBank/DDBJ whole genome shotgun (WGS) entry which is preliminary data.</text>
</comment>
<keyword evidence="5" id="KW-1185">Reference proteome</keyword>
<dbReference type="AlphaFoldDB" id="A0A2T6AV33"/>
<dbReference type="SUPFAM" id="SSF55347">
    <property type="entry name" value="Glyceraldehyde-3-phosphate dehydrogenase-like, C-terminal domain"/>
    <property type="match status" value="1"/>
</dbReference>
<dbReference type="InterPro" id="IPR055170">
    <property type="entry name" value="GFO_IDH_MocA-like_dom"/>
</dbReference>
<dbReference type="SUPFAM" id="SSF51735">
    <property type="entry name" value="NAD(P)-binding Rossmann-fold domains"/>
    <property type="match status" value="1"/>
</dbReference>
<dbReference type="Pfam" id="PF01408">
    <property type="entry name" value="GFO_IDH_MocA"/>
    <property type="match status" value="1"/>
</dbReference>
<dbReference type="Gene3D" id="3.40.50.720">
    <property type="entry name" value="NAD(P)-binding Rossmann-like Domain"/>
    <property type="match status" value="1"/>
</dbReference>
<dbReference type="GO" id="GO:0000166">
    <property type="term" value="F:nucleotide binding"/>
    <property type="evidence" value="ECO:0007669"/>
    <property type="project" value="InterPro"/>
</dbReference>
<feature type="domain" description="GFO/IDH/MocA-like oxidoreductase" evidence="3">
    <location>
        <begin position="124"/>
        <end position="245"/>
    </location>
</feature>
<evidence type="ECO:0000259" key="2">
    <source>
        <dbReference type="Pfam" id="PF01408"/>
    </source>
</evidence>
<dbReference type="PANTHER" id="PTHR43818">
    <property type="entry name" value="BCDNA.GH03377"/>
    <property type="match status" value="1"/>
</dbReference>
<organism evidence="4 5">
    <name type="scientific">Melghirimyces profundicolus</name>
    <dbReference type="NCBI Taxonomy" id="1242148"/>
    <lineage>
        <taxon>Bacteria</taxon>
        <taxon>Bacillati</taxon>
        <taxon>Bacillota</taxon>
        <taxon>Bacilli</taxon>
        <taxon>Bacillales</taxon>
        <taxon>Thermoactinomycetaceae</taxon>
        <taxon>Melghirimyces</taxon>
    </lineage>
</organism>
<dbReference type="GO" id="GO:0016491">
    <property type="term" value="F:oxidoreductase activity"/>
    <property type="evidence" value="ECO:0007669"/>
    <property type="project" value="UniProtKB-KW"/>
</dbReference>
<name>A0A2T6AV33_9BACL</name>
<keyword evidence="1" id="KW-0560">Oxidoreductase</keyword>
<proteinExistence type="predicted"/>
<dbReference type="Gene3D" id="3.30.360.10">
    <property type="entry name" value="Dihydrodipicolinate Reductase, domain 2"/>
    <property type="match status" value="1"/>
</dbReference>